<sequence length="162" mass="18849">MLSLIVAMDENNIIGCNNKMPWNIPEDLSLFKKITTNSIVIMGRKTFESIGKPLPNRINFVLSRDKNFFHKDIKIFNCPNNALETALSLKSSYNKEIFIIGGKTIYEYFLPFINELHLSFIKGKYFGDTFFPPLNLNDFSIVNKLEFKEFTYVHYIKNTCNL</sequence>
<evidence type="ECO:0000256" key="4">
    <source>
        <dbReference type="ARBA" id="ARBA00022563"/>
    </source>
</evidence>
<reference evidence="10" key="1">
    <citation type="submission" date="2023-07" db="EMBL/GenBank/DDBJ databases">
        <authorList>
            <person name="Colorado M.A."/>
            <person name="Villamil L.M."/>
            <person name="Melo J.F."/>
            <person name="Rodriguez J.A."/>
            <person name="Ruiz R.Y."/>
        </authorList>
    </citation>
    <scope>NUCLEOTIDE SEQUENCE [LARGE SCALE GENOMIC DNA]</scope>
    <source>
        <strain evidence="10">C33</strain>
    </source>
</reference>
<keyword evidence="10" id="KW-1185">Reference proteome</keyword>
<dbReference type="Pfam" id="PF00186">
    <property type="entry name" value="DHFR_1"/>
    <property type="match status" value="1"/>
</dbReference>
<dbReference type="PROSITE" id="PS51330">
    <property type="entry name" value="DHFR_2"/>
    <property type="match status" value="1"/>
</dbReference>
<evidence type="ECO:0000256" key="1">
    <source>
        <dbReference type="ARBA" id="ARBA00004903"/>
    </source>
</evidence>
<comment type="function">
    <text evidence="7">Key enzyme in folate metabolism. Catalyzes an essential reaction for de novo glycine and purine synthesis, and for DNA precursor synthesis.</text>
</comment>
<name>A0ABU4W9K1_9FUSO</name>
<dbReference type="Gene3D" id="3.40.430.10">
    <property type="entry name" value="Dihydrofolate Reductase, subunit A"/>
    <property type="match status" value="1"/>
</dbReference>
<organism evidence="9 10">
    <name type="scientific">Candidatus Cetobacterium colombiensis</name>
    <dbReference type="NCBI Taxonomy" id="3073100"/>
    <lineage>
        <taxon>Bacteria</taxon>
        <taxon>Fusobacteriati</taxon>
        <taxon>Fusobacteriota</taxon>
        <taxon>Fusobacteriia</taxon>
        <taxon>Fusobacteriales</taxon>
        <taxon>Fusobacteriaceae</taxon>
        <taxon>Cetobacterium</taxon>
    </lineage>
</organism>
<evidence type="ECO:0000259" key="8">
    <source>
        <dbReference type="PROSITE" id="PS51330"/>
    </source>
</evidence>
<protein>
    <recommendedName>
        <fullName evidence="3 7">Dihydrofolate reductase</fullName>
        <ecNumber evidence="3 7">1.5.1.3</ecNumber>
    </recommendedName>
</protein>
<evidence type="ECO:0000313" key="10">
    <source>
        <dbReference type="Proteomes" id="UP001279681"/>
    </source>
</evidence>
<keyword evidence="4 7" id="KW-0554">One-carbon metabolism</keyword>
<dbReference type="GO" id="GO:0004146">
    <property type="term" value="F:dihydrofolate reductase activity"/>
    <property type="evidence" value="ECO:0007669"/>
    <property type="project" value="UniProtKB-EC"/>
</dbReference>
<comment type="similarity">
    <text evidence="2 7">Belongs to the dihydrofolate reductase family.</text>
</comment>
<dbReference type="PANTHER" id="PTHR48069">
    <property type="entry name" value="DIHYDROFOLATE REDUCTASE"/>
    <property type="match status" value="1"/>
</dbReference>
<gene>
    <name evidence="9" type="ORF">RFV38_06850</name>
</gene>
<dbReference type="InterPro" id="IPR012259">
    <property type="entry name" value="DHFR"/>
</dbReference>
<comment type="pathway">
    <text evidence="1 7">Cofactor biosynthesis; tetrahydrofolate biosynthesis; 5,6,7,8-tetrahydrofolate from 7,8-dihydrofolate: step 1/1.</text>
</comment>
<dbReference type="PANTHER" id="PTHR48069:SF3">
    <property type="entry name" value="DIHYDROFOLATE REDUCTASE"/>
    <property type="match status" value="1"/>
</dbReference>
<keyword evidence="5 7" id="KW-0521">NADP</keyword>
<dbReference type="EMBL" id="JAVIKH010000008">
    <property type="protein sequence ID" value="MDX8336210.1"/>
    <property type="molecule type" value="Genomic_DNA"/>
</dbReference>
<dbReference type="CDD" id="cd00209">
    <property type="entry name" value="DHFR"/>
    <property type="match status" value="1"/>
</dbReference>
<evidence type="ECO:0000256" key="6">
    <source>
        <dbReference type="ARBA" id="ARBA00023002"/>
    </source>
</evidence>
<dbReference type="EC" id="1.5.1.3" evidence="3 7"/>
<comment type="catalytic activity">
    <reaction evidence="7">
        <text>(6S)-5,6,7,8-tetrahydrofolate + NADP(+) = 7,8-dihydrofolate + NADPH + H(+)</text>
        <dbReference type="Rhea" id="RHEA:15009"/>
        <dbReference type="ChEBI" id="CHEBI:15378"/>
        <dbReference type="ChEBI" id="CHEBI:57451"/>
        <dbReference type="ChEBI" id="CHEBI:57453"/>
        <dbReference type="ChEBI" id="CHEBI:57783"/>
        <dbReference type="ChEBI" id="CHEBI:58349"/>
        <dbReference type="EC" id="1.5.1.3"/>
    </reaction>
</comment>
<comment type="caution">
    <text evidence="9">The sequence shown here is derived from an EMBL/GenBank/DDBJ whole genome shotgun (WGS) entry which is preliminary data.</text>
</comment>
<feature type="domain" description="DHFR" evidence="8">
    <location>
        <begin position="1"/>
        <end position="162"/>
    </location>
</feature>
<dbReference type="Proteomes" id="UP001279681">
    <property type="component" value="Unassembled WGS sequence"/>
</dbReference>
<dbReference type="RefSeq" id="WP_320313615.1">
    <property type="nucleotide sequence ID" value="NZ_JAVIKH010000008.1"/>
</dbReference>
<dbReference type="PIRSF" id="PIRSF000194">
    <property type="entry name" value="DHFR"/>
    <property type="match status" value="1"/>
</dbReference>
<dbReference type="InterPro" id="IPR024072">
    <property type="entry name" value="DHFR-like_dom_sf"/>
</dbReference>
<dbReference type="InterPro" id="IPR001796">
    <property type="entry name" value="DHFR_dom"/>
</dbReference>
<keyword evidence="6 7" id="KW-0560">Oxidoreductase</keyword>
<evidence type="ECO:0000256" key="7">
    <source>
        <dbReference type="PIRNR" id="PIRNR000194"/>
    </source>
</evidence>
<proteinExistence type="inferred from homology"/>
<evidence type="ECO:0000256" key="3">
    <source>
        <dbReference type="ARBA" id="ARBA00012856"/>
    </source>
</evidence>
<dbReference type="PRINTS" id="PR00070">
    <property type="entry name" value="DHFR"/>
</dbReference>
<dbReference type="SUPFAM" id="SSF53597">
    <property type="entry name" value="Dihydrofolate reductase-like"/>
    <property type="match status" value="1"/>
</dbReference>
<evidence type="ECO:0000313" key="9">
    <source>
        <dbReference type="EMBL" id="MDX8336210.1"/>
    </source>
</evidence>
<evidence type="ECO:0000256" key="5">
    <source>
        <dbReference type="ARBA" id="ARBA00022857"/>
    </source>
</evidence>
<accession>A0ABU4W9K1</accession>
<evidence type="ECO:0000256" key="2">
    <source>
        <dbReference type="ARBA" id="ARBA00009539"/>
    </source>
</evidence>